<evidence type="ECO:0000313" key="5">
    <source>
        <dbReference type="Proteomes" id="UP000187406"/>
    </source>
</evidence>
<name>A0A1Q3CMI3_CEPFO</name>
<dbReference type="Proteomes" id="UP000187406">
    <property type="component" value="Unassembled WGS sequence"/>
</dbReference>
<dbReference type="AlphaFoldDB" id="A0A1Q3CMI3"/>
<dbReference type="Pfam" id="PF13041">
    <property type="entry name" value="PPR_2"/>
    <property type="match status" value="3"/>
</dbReference>
<feature type="repeat" description="PPR" evidence="3">
    <location>
        <begin position="271"/>
        <end position="305"/>
    </location>
</feature>
<dbReference type="GO" id="GO:0003723">
    <property type="term" value="F:RNA binding"/>
    <property type="evidence" value="ECO:0007669"/>
    <property type="project" value="InterPro"/>
</dbReference>
<dbReference type="Pfam" id="PF20431">
    <property type="entry name" value="E_motif"/>
    <property type="match status" value="1"/>
</dbReference>
<dbReference type="FunFam" id="1.25.40.10:FF:000090">
    <property type="entry name" value="Pentatricopeptide repeat-containing protein, chloroplastic"/>
    <property type="match status" value="1"/>
</dbReference>
<dbReference type="GO" id="GO:0009451">
    <property type="term" value="P:RNA modification"/>
    <property type="evidence" value="ECO:0007669"/>
    <property type="project" value="InterPro"/>
</dbReference>
<dbReference type="SUPFAM" id="SSF48452">
    <property type="entry name" value="TPR-like"/>
    <property type="match status" value="1"/>
</dbReference>
<dbReference type="PANTHER" id="PTHR47926:SF403">
    <property type="entry name" value="PENTACOTRIPEPTIDE-REPEAT REGION OF PRORP DOMAIN-CONTAINING PROTEIN"/>
    <property type="match status" value="1"/>
</dbReference>
<gene>
    <name evidence="4" type="ORF">CFOL_v3_24726</name>
</gene>
<feature type="repeat" description="PPR" evidence="3">
    <location>
        <begin position="406"/>
        <end position="441"/>
    </location>
</feature>
<evidence type="ECO:0000256" key="2">
    <source>
        <dbReference type="ARBA" id="ARBA00022737"/>
    </source>
</evidence>
<feature type="repeat" description="PPR" evidence="3">
    <location>
        <begin position="66"/>
        <end position="100"/>
    </location>
</feature>
<dbReference type="FunFam" id="1.25.40.10:FF:000333">
    <property type="entry name" value="Pentatricopeptide repeat-containing protein"/>
    <property type="match status" value="1"/>
</dbReference>
<reference evidence="5" key="1">
    <citation type="submission" date="2016-04" db="EMBL/GenBank/DDBJ databases">
        <title>Cephalotus genome sequencing.</title>
        <authorList>
            <person name="Fukushima K."/>
            <person name="Hasebe M."/>
            <person name="Fang X."/>
        </authorList>
    </citation>
    <scope>NUCLEOTIDE SEQUENCE [LARGE SCALE GENOMIC DNA]</scope>
    <source>
        <strain evidence="5">cv. St1</strain>
    </source>
</reference>
<comment type="similarity">
    <text evidence="1">Belongs to the PPR family. PCMP-H subfamily.</text>
</comment>
<feature type="repeat" description="PPR" evidence="3">
    <location>
        <begin position="371"/>
        <end position="405"/>
    </location>
</feature>
<sequence length="550" mass="62668">MELNFSNLIPQCTFNQLKQIHAFIITTSLLTNIQILSKFLRRSTEFGCMGYFNLIFSQMGHVFNTEIMLWNAMLRGYAFNGPFEKCIYMFDEMPRRGLKPDSYTYPYVLNSCVQMGFYGKGKSVHCQIIKSGFEFNFSVASSLFDMYLKMPVSYGVGFFNNARLSDALKVFDHMCTRPVEVWNRMIFEYVNVGEVNCARELFDNMLVRDVVSWNSMISGYSKVGKLANARDLFERMPEKNVVSWTAMVKAYANVGDLKTARKFFEKMPCRNLVSWNCMLSSYTQNEKYEEVLDLFAQMQSEGLSSDGFTFASVLTACANLGDLEFGKWVHYSMKDWSQLAVVVGTALIEMYARCGDIEKACTVFLKIGKKDVFCWNVMIKSLAVHGRTEDAIKIFFWMQKMGLNPNEFTYSSALFACSHGGFVEEGRRIFRSMDKEHGIRPKHEHFCCMIDLLSRNGQLEEAQLLLKEMPIEPDIAIWGALLGGCRVSSDLNLAEKVVERASELEASEPGVYILLSNIHASMGQWAEAQSAREKMEGRNMWKKAGSSSVA</sequence>
<evidence type="ECO:0000256" key="1">
    <source>
        <dbReference type="ARBA" id="ARBA00006643"/>
    </source>
</evidence>
<dbReference type="InterPro" id="IPR046960">
    <property type="entry name" value="PPR_At4g14850-like_plant"/>
</dbReference>
<dbReference type="PANTHER" id="PTHR47926">
    <property type="entry name" value="PENTATRICOPEPTIDE REPEAT-CONTAINING PROTEIN"/>
    <property type="match status" value="1"/>
</dbReference>
<dbReference type="EMBL" id="BDDD01002366">
    <property type="protein sequence ID" value="GAV81268.1"/>
    <property type="molecule type" value="Genomic_DNA"/>
</dbReference>
<dbReference type="Pfam" id="PF01535">
    <property type="entry name" value="PPR"/>
    <property type="match status" value="3"/>
</dbReference>
<dbReference type="InterPro" id="IPR002885">
    <property type="entry name" value="PPR_rpt"/>
</dbReference>
<accession>A0A1Q3CMI3</accession>
<feature type="repeat" description="PPR" evidence="3">
    <location>
        <begin position="209"/>
        <end position="243"/>
    </location>
</feature>
<dbReference type="Gene3D" id="1.25.40.10">
    <property type="entry name" value="Tetratricopeptide repeat domain"/>
    <property type="match status" value="4"/>
</dbReference>
<dbReference type="InterPro" id="IPR011990">
    <property type="entry name" value="TPR-like_helical_dom_sf"/>
</dbReference>
<dbReference type="PROSITE" id="PS51375">
    <property type="entry name" value="PPR"/>
    <property type="match status" value="5"/>
</dbReference>
<comment type="caution">
    <text evidence="4">The sequence shown here is derived from an EMBL/GenBank/DDBJ whole genome shotgun (WGS) entry which is preliminary data.</text>
</comment>
<organism evidence="4 5">
    <name type="scientific">Cephalotus follicularis</name>
    <name type="common">Albany pitcher plant</name>
    <dbReference type="NCBI Taxonomy" id="3775"/>
    <lineage>
        <taxon>Eukaryota</taxon>
        <taxon>Viridiplantae</taxon>
        <taxon>Streptophyta</taxon>
        <taxon>Embryophyta</taxon>
        <taxon>Tracheophyta</taxon>
        <taxon>Spermatophyta</taxon>
        <taxon>Magnoliopsida</taxon>
        <taxon>eudicotyledons</taxon>
        <taxon>Gunneridae</taxon>
        <taxon>Pentapetalae</taxon>
        <taxon>rosids</taxon>
        <taxon>fabids</taxon>
        <taxon>Oxalidales</taxon>
        <taxon>Cephalotaceae</taxon>
        <taxon>Cephalotus</taxon>
    </lineage>
</organism>
<evidence type="ECO:0000313" key="4">
    <source>
        <dbReference type="EMBL" id="GAV81268.1"/>
    </source>
</evidence>
<keyword evidence="2" id="KW-0677">Repeat</keyword>
<dbReference type="NCBIfam" id="TIGR00756">
    <property type="entry name" value="PPR"/>
    <property type="match status" value="6"/>
</dbReference>
<dbReference type="InParanoid" id="A0A1Q3CMI3"/>
<keyword evidence="5" id="KW-1185">Reference proteome</keyword>
<protein>
    <submittedName>
        <fullName evidence="4">PPR domain-containing protein/PPR_2 domain-containing protein</fullName>
    </submittedName>
</protein>
<dbReference type="InterPro" id="IPR046848">
    <property type="entry name" value="E_motif"/>
</dbReference>
<dbReference type="OrthoDB" id="185373at2759"/>
<proteinExistence type="inferred from homology"/>
<evidence type="ECO:0000256" key="3">
    <source>
        <dbReference type="PROSITE-ProRule" id="PRU00708"/>
    </source>
</evidence>